<organism evidence="1 2">
    <name type="scientific">Brevibacterium salitolerans</name>
    <dbReference type="NCBI Taxonomy" id="1403566"/>
    <lineage>
        <taxon>Bacteria</taxon>
        <taxon>Bacillati</taxon>
        <taxon>Actinomycetota</taxon>
        <taxon>Actinomycetes</taxon>
        <taxon>Micrococcales</taxon>
        <taxon>Brevibacteriaceae</taxon>
        <taxon>Brevibacterium</taxon>
    </lineage>
</organism>
<dbReference type="Pfam" id="PF04328">
    <property type="entry name" value="Sel_put"/>
    <property type="match status" value="1"/>
</dbReference>
<accession>A0ABN2WYM3</accession>
<protein>
    <recommendedName>
        <fullName evidence="3">YbdD/YjiX family protein</fullName>
    </recommendedName>
</protein>
<evidence type="ECO:0008006" key="3">
    <source>
        <dbReference type="Google" id="ProtNLM"/>
    </source>
</evidence>
<dbReference type="Proteomes" id="UP001500984">
    <property type="component" value="Unassembled WGS sequence"/>
</dbReference>
<dbReference type="InterPro" id="IPR007423">
    <property type="entry name" value="Sel_put"/>
</dbReference>
<proteinExistence type="predicted"/>
<evidence type="ECO:0000313" key="2">
    <source>
        <dbReference type="Proteomes" id="UP001500984"/>
    </source>
</evidence>
<sequence>MAAPAARSGTHARSAACTGAASVRQSTLSRVLRPLRAVHWYLKEVMGENAYVHYLESYERRHGTREGAMGEREFWRDLTDEQDRNPKVRCC</sequence>
<dbReference type="EMBL" id="BAAAPZ010000008">
    <property type="protein sequence ID" value="GAA2100742.1"/>
    <property type="molecule type" value="Genomic_DNA"/>
</dbReference>
<keyword evidence="2" id="KW-1185">Reference proteome</keyword>
<reference evidence="2" key="1">
    <citation type="journal article" date="2019" name="Int. J. Syst. Evol. Microbiol.">
        <title>The Global Catalogue of Microorganisms (GCM) 10K type strain sequencing project: providing services to taxonomists for standard genome sequencing and annotation.</title>
        <authorList>
            <consortium name="The Broad Institute Genomics Platform"/>
            <consortium name="The Broad Institute Genome Sequencing Center for Infectious Disease"/>
            <person name="Wu L."/>
            <person name="Ma J."/>
        </authorList>
    </citation>
    <scope>NUCLEOTIDE SEQUENCE [LARGE SCALE GENOMIC DNA]</scope>
    <source>
        <strain evidence="2">JCM 15900</strain>
    </source>
</reference>
<gene>
    <name evidence="1" type="ORF">GCM10009823_23290</name>
</gene>
<name>A0ABN2WYM3_9MICO</name>
<evidence type="ECO:0000313" key="1">
    <source>
        <dbReference type="EMBL" id="GAA2100742.1"/>
    </source>
</evidence>
<comment type="caution">
    <text evidence="1">The sequence shown here is derived from an EMBL/GenBank/DDBJ whole genome shotgun (WGS) entry which is preliminary data.</text>
</comment>